<feature type="region of interest" description="Disordered" evidence="1">
    <location>
        <begin position="76"/>
        <end position="102"/>
    </location>
</feature>
<dbReference type="EMBL" id="KF118767">
    <property type="protein sequence ID" value="AIA86031.1"/>
    <property type="molecule type" value="Genomic_DNA"/>
</dbReference>
<name>A0A060BZW2_9CYAN</name>
<feature type="compositionally biased region" description="Low complexity" evidence="1">
    <location>
        <begin position="127"/>
        <end position="144"/>
    </location>
</feature>
<dbReference type="CDD" id="cd00060">
    <property type="entry name" value="FHA"/>
    <property type="match status" value="1"/>
</dbReference>
<dbReference type="PANTHER" id="PTHR23308">
    <property type="entry name" value="NUCLEAR INHIBITOR OF PROTEIN PHOSPHATASE-1"/>
    <property type="match status" value="1"/>
</dbReference>
<dbReference type="Pfam" id="PF00498">
    <property type="entry name" value="FHA"/>
    <property type="match status" value="1"/>
</dbReference>
<dbReference type="InterPro" id="IPR050923">
    <property type="entry name" value="Cell_Proc_Reg/RNA_Proc"/>
</dbReference>
<dbReference type="SUPFAM" id="SSF49879">
    <property type="entry name" value="SMAD/FHA domain"/>
    <property type="match status" value="1"/>
</dbReference>
<organism evidence="3">
    <name type="scientific">uncultured Acaryochloris sp</name>
    <dbReference type="NCBI Taxonomy" id="342450"/>
    <lineage>
        <taxon>Bacteria</taxon>
        <taxon>Bacillati</taxon>
        <taxon>Cyanobacteriota</taxon>
        <taxon>Cyanophyceae</taxon>
        <taxon>Acaryochloridales</taxon>
        <taxon>Acaryochloridaceae</taxon>
        <taxon>Acaryochloris</taxon>
        <taxon>environmental samples</taxon>
    </lineage>
</organism>
<dbReference type="AlphaFoldDB" id="A0A060BZW2"/>
<feature type="domain" description="FHA" evidence="2">
    <location>
        <begin position="19"/>
        <end position="69"/>
    </location>
</feature>
<feature type="non-terminal residue" evidence="3">
    <location>
        <position position="1"/>
    </location>
</feature>
<dbReference type="Gene3D" id="2.60.200.20">
    <property type="match status" value="1"/>
</dbReference>
<feature type="compositionally biased region" description="Low complexity" evidence="1">
    <location>
        <begin position="80"/>
        <end position="95"/>
    </location>
</feature>
<proteinExistence type="predicted"/>
<reference evidence="3" key="1">
    <citation type="journal article" date="2013" name="Environ. Microbiol.">
        <title>Seasonally variable intestinal metagenomes of the red palm weevil (Rhynchophorus ferrugineus).</title>
        <authorList>
            <person name="Jia S."/>
            <person name="Zhang X."/>
            <person name="Zhang G."/>
            <person name="Yin A."/>
            <person name="Zhang S."/>
            <person name="Li F."/>
            <person name="Wang L."/>
            <person name="Zhao D."/>
            <person name="Yun Q."/>
            <person name="Tala"/>
            <person name="Wang J."/>
            <person name="Sun G."/>
            <person name="Baabdullah M."/>
            <person name="Yu X."/>
            <person name="Hu S."/>
            <person name="Al-Mssallem I.S."/>
            <person name="Yu J."/>
        </authorList>
    </citation>
    <scope>NUCLEOTIDE SEQUENCE</scope>
</reference>
<sequence>STLFLIYNGQRYPVNKDQFIIGRGSKTSDLAIKDGNISRKHAAVIRRNGTYYIKDLGSTNGIYYKGMRIDNKRIDEGDCSTSATTRSASRTGPSSARDDVRGRAFGRVAPWPCDLTSRRCDDRCCSRRPTGSPGSTRSRGSATRCAPGPTG</sequence>
<dbReference type="InterPro" id="IPR000253">
    <property type="entry name" value="FHA_dom"/>
</dbReference>
<feature type="region of interest" description="Disordered" evidence="1">
    <location>
        <begin position="119"/>
        <end position="151"/>
    </location>
</feature>
<dbReference type="SMART" id="SM00240">
    <property type="entry name" value="FHA"/>
    <property type="match status" value="1"/>
</dbReference>
<dbReference type="InterPro" id="IPR008984">
    <property type="entry name" value="SMAD_FHA_dom_sf"/>
</dbReference>
<protein>
    <submittedName>
        <fullName evidence="3">CAZy families GT51 protein</fullName>
    </submittedName>
</protein>
<evidence type="ECO:0000256" key="1">
    <source>
        <dbReference type="SAM" id="MobiDB-lite"/>
    </source>
</evidence>
<evidence type="ECO:0000313" key="3">
    <source>
        <dbReference type="EMBL" id="AIA86031.1"/>
    </source>
</evidence>
<evidence type="ECO:0000259" key="2">
    <source>
        <dbReference type="PROSITE" id="PS50006"/>
    </source>
</evidence>
<accession>A0A060BZW2</accession>
<dbReference type="PROSITE" id="PS50006">
    <property type="entry name" value="FHA_DOMAIN"/>
    <property type="match status" value="1"/>
</dbReference>